<protein>
    <submittedName>
        <fullName evidence="1">55_t:CDS:1</fullName>
    </submittedName>
</protein>
<gene>
    <name evidence="1" type="ORF">DHETER_LOCUS9283</name>
</gene>
<accession>A0ACA9NEE6</accession>
<keyword evidence="2" id="KW-1185">Reference proteome</keyword>
<evidence type="ECO:0000313" key="1">
    <source>
        <dbReference type="EMBL" id="CAG8650702.1"/>
    </source>
</evidence>
<dbReference type="Proteomes" id="UP000789702">
    <property type="component" value="Unassembled WGS sequence"/>
</dbReference>
<name>A0ACA9NEE6_9GLOM</name>
<evidence type="ECO:0000313" key="2">
    <source>
        <dbReference type="Proteomes" id="UP000789702"/>
    </source>
</evidence>
<dbReference type="EMBL" id="CAJVPU010016056">
    <property type="protein sequence ID" value="CAG8650702.1"/>
    <property type="molecule type" value="Genomic_DNA"/>
</dbReference>
<reference evidence="1" key="1">
    <citation type="submission" date="2021-06" db="EMBL/GenBank/DDBJ databases">
        <authorList>
            <person name="Kallberg Y."/>
            <person name="Tangrot J."/>
            <person name="Rosling A."/>
        </authorList>
    </citation>
    <scope>NUCLEOTIDE SEQUENCE</scope>
    <source>
        <strain evidence="1">IL203A</strain>
    </source>
</reference>
<comment type="caution">
    <text evidence="1">The sequence shown here is derived from an EMBL/GenBank/DDBJ whole genome shotgun (WGS) entry which is preliminary data.</text>
</comment>
<proteinExistence type="predicted"/>
<sequence length="118" mass="13737">MPLKEKEDRSNTSSPASWYKNQKMYTPSVTNSENEEEQETSYNIKRAFNQEQEVYNEENQQIPITYDYSVTPNLLPSRSSKSSAYAKFKELVENKIQQRNEGIRALANESDDESLTKE</sequence>
<organism evidence="1 2">
    <name type="scientific">Dentiscutata heterogama</name>
    <dbReference type="NCBI Taxonomy" id="1316150"/>
    <lineage>
        <taxon>Eukaryota</taxon>
        <taxon>Fungi</taxon>
        <taxon>Fungi incertae sedis</taxon>
        <taxon>Mucoromycota</taxon>
        <taxon>Glomeromycotina</taxon>
        <taxon>Glomeromycetes</taxon>
        <taxon>Diversisporales</taxon>
        <taxon>Gigasporaceae</taxon>
        <taxon>Dentiscutata</taxon>
    </lineage>
</organism>